<dbReference type="PROSITE" id="PS52002">
    <property type="entry name" value="SM"/>
    <property type="match status" value="1"/>
</dbReference>
<dbReference type="SUPFAM" id="SSF50182">
    <property type="entry name" value="Sm-like ribonucleoproteins"/>
    <property type="match status" value="1"/>
</dbReference>
<protein>
    <recommendedName>
        <fullName evidence="1">Sm domain-containing protein</fullName>
    </recommendedName>
</protein>
<dbReference type="Gene3D" id="2.30.30.100">
    <property type="match status" value="1"/>
</dbReference>
<keyword evidence="3" id="KW-1185">Reference proteome</keyword>
<dbReference type="EMBL" id="BDIP01008284">
    <property type="protein sequence ID" value="GCA64712.1"/>
    <property type="molecule type" value="Genomic_DNA"/>
</dbReference>
<evidence type="ECO:0000313" key="2">
    <source>
        <dbReference type="EMBL" id="GCA64712.1"/>
    </source>
</evidence>
<dbReference type="AlphaFoldDB" id="A0A391PBM9"/>
<organism evidence="2 3">
    <name type="scientific">Kipferlia bialata</name>
    <dbReference type="NCBI Taxonomy" id="797122"/>
    <lineage>
        <taxon>Eukaryota</taxon>
        <taxon>Metamonada</taxon>
        <taxon>Carpediemonas-like organisms</taxon>
        <taxon>Kipferlia</taxon>
    </lineage>
</organism>
<feature type="non-terminal residue" evidence="2">
    <location>
        <position position="43"/>
    </location>
</feature>
<dbReference type="InterPro" id="IPR047575">
    <property type="entry name" value="Sm"/>
</dbReference>
<proteinExistence type="predicted"/>
<evidence type="ECO:0000313" key="3">
    <source>
        <dbReference type="Proteomes" id="UP000265618"/>
    </source>
</evidence>
<reference evidence="2 3" key="1">
    <citation type="journal article" date="2018" name="PLoS ONE">
        <title>The draft genome of Kipferlia bialata reveals reductive genome evolution in fornicate parasites.</title>
        <authorList>
            <person name="Tanifuji G."/>
            <person name="Takabayashi S."/>
            <person name="Kume K."/>
            <person name="Takagi M."/>
            <person name="Nakayama T."/>
            <person name="Kamikawa R."/>
            <person name="Inagaki Y."/>
            <person name="Hashimoto T."/>
        </authorList>
    </citation>
    <scope>NUCLEOTIDE SEQUENCE [LARGE SCALE GENOMIC DNA]</scope>
    <source>
        <strain evidence="2">NY0173</strain>
    </source>
</reference>
<dbReference type="GO" id="GO:0003723">
    <property type="term" value="F:RNA binding"/>
    <property type="evidence" value="ECO:0007669"/>
    <property type="project" value="InterPro"/>
</dbReference>
<name>A0A391PBM9_9EUKA</name>
<evidence type="ECO:0000259" key="1">
    <source>
        <dbReference type="PROSITE" id="PS52002"/>
    </source>
</evidence>
<comment type="caution">
    <text evidence="2">The sequence shown here is derived from an EMBL/GenBank/DDBJ whole genome shotgun (WGS) entry which is preliminary data.</text>
</comment>
<dbReference type="InterPro" id="IPR010920">
    <property type="entry name" value="LSM_dom_sf"/>
</dbReference>
<accession>A0A391PBM9</accession>
<dbReference type="Pfam" id="PF01423">
    <property type="entry name" value="LSM"/>
    <property type="match status" value="1"/>
</dbReference>
<sequence>MVKGSLDSYVGHTVRVYTQDTREYVGIMLAHDRHMNFVLKDCK</sequence>
<dbReference type="Proteomes" id="UP000265618">
    <property type="component" value="Unassembled WGS sequence"/>
</dbReference>
<dbReference type="InterPro" id="IPR001163">
    <property type="entry name" value="Sm_dom_euk/arc"/>
</dbReference>
<dbReference type="OrthoDB" id="2020720at2759"/>
<gene>
    <name evidence="2" type="ORF">KIPB_015154</name>
</gene>
<feature type="domain" description="Sm" evidence="1">
    <location>
        <begin position="1"/>
        <end position="43"/>
    </location>
</feature>